<dbReference type="STRING" id="158441.A0A226DGY4"/>
<evidence type="ECO:0000256" key="1">
    <source>
        <dbReference type="ARBA" id="ARBA00009238"/>
    </source>
</evidence>
<dbReference type="EMBL" id="LNIX01000022">
    <property type="protein sequence ID" value="OXA43446.1"/>
    <property type="molecule type" value="Genomic_DNA"/>
</dbReference>
<comment type="caution">
    <text evidence="4">The sequence shown here is derived from an EMBL/GenBank/DDBJ whole genome shotgun (WGS) entry which is preliminary data.</text>
</comment>
<proteinExistence type="inferred from homology"/>
<dbReference type="GO" id="GO:0030036">
    <property type="term" value="P:actin cytoskeleton organization"/>
    <property type="evidence" value="ECO:0007669"/>
    <property type="project" value="InterPro"/>
</dbReference>
<sequence length="226" mass="24091">MTCLLPGPHHDHITSKTSGVAFFANSIKFATMASANYVQAWGDGLNVAQAGLPATFHINPNGQDMSGITFGVEGPSRPDFQFQHLQGGVVAATYTPIFPGPYRIHIKFFGRDIPGSPFALNVVGDTSQHAEHASAVFTGVKVSGPAITSGKSFITNQFLMDTRGSGVTGGLNAYMEGPGRADVGFKENLDGTIHVQYKPQKSGAYRLHIKFGDTHIQGSPFLINVQ</sequence>
<evidence type="ECO:0000256" key="3">
    <source>
        <dbReference type="PROSITE-ProRule" id="PRU00087"/>
    </source>
</evidence>
<dbReference type="InterPro" id="IPR013783">
    <property type="entry name" value="Ig-like_fold"/>
</dbReference>
<organism evidence="4 5">
    <name type="scientific">Folsomia candida</name>
    <name type="common">Springtail</name>
    <dbReference type="NCBI Taxonomy" id="158441"/>
    <lineage>
        <taxon>Eukaryota</taxon>
        <taxon>Metazoa</taxon>
        <taxon>Ecdysozoa</taxon>
        <taxon>Arthropoda</taxon>
        <taxon>Hexapoda</taxon>
        <taxon>Collembola</taxon>
        <taxon>Entomobryomorpha</taxon>
        <taxon>Isotomoidea</taxon>
        <taxon>Isotomidae</taxon>
        <taxon>Proisotominae</taxon>
        <taxon>Folsomia</taxon>
    </lineage>
</organism>
<dbReference type="PROSITE" id="PS50194">
    <property type="entry name" value="FILAMIN_REPEAT"/>
    <property type="match status" value="2"/>
</dbReference>
<dbReference type="Proteomes" id="UP000198287">
    <property type="component" value="Unassembled WGS sequence"/>
</dbReference>
<dbReference type="InterPro" id="IPR001298">
    <property type="entry name" value="Filamin/ABP280_rpt"/>
</dbReference>
<dbReference type="InterPro" id="IPR017868">
    <property type="entry name" value="Filamin/ABP280_repeat-like"/>
</dbReference>
<reference evidence="4 5" key="1">
    <citation type="submission" date="2015-12" db="EMBL/GenBank/DDBJ databases">
        <title>The genome of Folsomia candida.</title>
        <authorList>
            <person name="Faddeeva A."/>
            <person name="Derks M.F."/>
            <person name="Anvar Y."/>
            <person name="Smit S."/>
            <person name="Van Straalen N."/>
            <person name="Roelofs D."/>
        </authorList>
    </citation>
    <scope>NUCLEOTIDE SEQUENCE [LARGE SCALE GENOMIC DNA]</scope>
    <source>
        <strain evidence="4 5">VU population</strain>
        <tissue evidence="4">Whole body</tissue>
    </source>
</reference>
<dbReference type="PANTHER" id="PTHR38537:SF8">
    <property type="entry name" value="FILAMIN-A"/>
    <property type="match status" value="1"/>
</dbReference>
<comment type="similarity">
    <text evidence="1">Belongs to the filamin family.</text>
</comment>
<dbReference type="SMART" id="SM00557">
    <property type="entry name" value="IG_FLMN"/>
    <property type="match status" value="2"/>
</dbReference>
<dbReference type="GO" id="GO:0051015">
    <property type="term" value="F:actin filament binding"/>
    <property type="evidence" value="ECO:0007669"/>
    <property type="project" value="InterPro"/>
</dbReference>
<evidence type="ECO:0000313" key="4">
    <source>
        <dbReference type="EMBL" id="OXA43446.1"/>
    </source>
</evidence>
<gene>
    <name evidence="4" type="ORF">Fcan01_21822</name>
</gene>
<dbReference type="OMA" id="CEANIEC"/>
<evidence type="ECO:0000256" key="2">
    <source>
        <dbReference type="ARBA" id="ARBA00022737"/>
    </source>
</evidence>
<dbReference type="AlphaFoldDB" id="A0A226DGY4"/>
<dbReference type="OrthoDB" id="5334309at2759"/>
<accession>A0A226DGY4</accession>
<dbReference type="Pfam" id="PF00630">
    <property type="entry name" value="Filamin"/>
    <property type="match status" value="2"/>
</dbReference>
<keyword evidence="2" id="KW-0677">Repeat</keyword>
<feature type="repeat" description="Filamin" evidence="3">
    <location>
        <begin position="30"/>
        <end position="122"/>
    </location>
</feature>
<name>A0A226DGY4_FOLCA</name>
<evidence type="ECO:0000313" key="5">
    <source>
        <dbReference type="Proteomes" id="UP000198287"/>
    </source>
</evidence>
<feature type="repeat" description="Filamin" evidence="3">
    <location>
        <begin position="140"/>
        <end position="225"/>
    </location>
</feature>
<dbReference type="PANTHER" id="PTHR38537">
    <property type="entry name" value="JITTERBUG, ISOFORM N"/>
    <property type="match status" value="1"/>
</dbReference>
<keyword evidence="5" id="KW-1185">Reference proteome</keyword>
<protein>
    <submittedName>
        <fullName evidence="4">Filamin-A</fullName>
    </submittedName>
</protein>
<dbReference type="InterPro" id="IPR044801">
    <property type="entry name" value="Filamin"/>
</dbReference>
<dbReference type="InterPro" id="IPR014756">
    <property type="entry name" value="Ig_E-set"/>
</dbReference>
<dbReference type="Gene3D" id="2.60.40.10">
    <property type="entry name" value="Immunoglobulins"/>
    <property type="match status" value="2"/>
</dbReference>
<dbReference type="SUPFAM" id="SSF81296">
    <property type="entry name" value="E set domains"/>
    <property type="match status" value="2"/>
</dbReference>